<dbReference type="AlphaFoldDB" id="A0A0A2SN75"/>
<evidence type="ECO:0000313" key="2">
    <source>
        <dbReference type="Proteomes" id="UP000054422"/>
    </source>
</evidence>
<protein>
    <submittedName>
        <fullName evidence="1">Uncharacterized protein</fullName>
    </submittedName>
</protein>
<dbReference type="Proteomes" id="UP000054422">
    <property type="component" value="Unassembled WGS sequence"/>
</dbReference>
<keyword evidence="2" id="KW-1185">Reference proteome</keyword>
<evidence type="ECO:0000313" key="1">
    <source>
        <dbReference type="EMBL" id="KGP62585.1"/>
    </source>
</evidence>
<accession>A0A0A2SN75</accession>
<gene>
    <name evidence="1" type="ORF">EP47_08860</name>
</gene>
<dbReference type="STRING" id="1498499.EP47_08860"/>
<dbReference type="EMBL" id="JNCF01000054">
    <property type="protein sequence ID" value="KGP62585.1"/>
    <property type="molecule type" value="Genomic_DNA"/>
</dbReference>
<proteinExistence type="predicted"/>
<name>A0A0A2SN75_9GAMM</name>
<organism evidence="1 2">
    <name type="scientific">Legionella norrlandica</name>
    <dbReference type="NCBI Taxonomy" id="1498499"/>
    <lineage>
        <taxon>Bacteria</taxon>
        <taxon>Pseudomonadati</taxon>
        <taxon>Pseudomonadota</taxon>
        <taxon>Gammaproteobacteria</taxon>
        <taxon>Legionellales</taxon>
        <taxon>Legionellaceae</taxon>
        <taxon>Legionella</taxon>
    </lineage>
</organism>
<comment type="caution">
    <text evidence="1">The sequence shown here is derived from an EMBL/GenBank/DDBJ whole genome shotgun (WGS) entry which is preliminary data.</text>
</comment>
<sequence length="127" mass="15117">MTSDSLHNQNCYRYLKKLSLTPYIMEVFSKSLAESLKTVQSHSKYDENFPYANVYKKFFTGVEGNIKEIYDKRRNELETELKEDSLSQVRWKQFDDQEYEKKFEEYGARCSNVHIRGCLTLMKSAKK</sequence>
<reference evidence="1 2" key="1">
    <citation type="submission" date="2014-05" db="EMBL/GenBank/DDBJ databases">
        <authorList>
            <person name="Rizzardi K."/>
            <person name="Winiecka-Krusnell J."/>
            <person name="Ramliden M."/>
            <person name="Alm E."/>
            <person name="Andersson S."/>
            <person name="Byfors S."/>
        </authorList>
    </citation>
    <scope>NUCLEOTIDE SEQUENCE [LARGE SCALE GENOMIC DNA]</scope>
    <source>
        <strain evidence="1 2">LEGN</strain>
    </source>
</reference>